<dbReference type="CDD" id="cd04730">
    <property type="entry name" value="NPD_like"/>
    <property type="match status" value="1"/>
</dbReference>
<keyword evidence="5" id="KW-0288">FMN</keyword>
<evidence type="ECO:0000256" key="5">
    <source>
        <dbReference type="ARBA" id="ARBA00022643"/>
    </source>
</evidence>
<proteinExistence type="inferred from homology"/>
<dbReference type="RefSeq" id="WP_208817411.1">
    <property type="nucleotide sequence ID" value="NZ_WVUH01000454.1"/>
</dbReference>
<accession>A0ABS3W142</accession>
<dbReference type="InterPro" id="IPR013785">
    <property type="entry name" value="Aldolase_TIM"/>
</dbReference>
<dbReference type="PANTHER" id="PTHR42747:SF3">
    <property type="entry name" value="NITRONATE MONOOXYGENASE-RELATED"/>
    <property type="match status" value="1"/>
</dbReference>
<keyword evidence="7" id="KW-0503">Monooxygenase</keyword>
<keyword evidence="11" id="KW-1185">Reference proteome</keyword>
<dbReference type="Pfam" id="PF03060">
    <property type="entry name" value="NMO"/>
    <property type="match status" value="1"/>
</dbReference>
<evidence type="ECO:0000256" key="1">
    <source>
        <dbReference type="ARBA" id="ARBA00001917"/>
    </source>
</evidence>
<keyword evidence="6" id="KW-0560">Oxidoreductase</keyword>
<comment type="cofactor">
    <cofactor evidence="1">
        <name>FMN</name>
        <dbReference type="ChEBI" id="CHEBI:58210"/>
    </cofactor>
</comment>
<dbReference type="PANTHER" id="PTHR42747">
    <property type="entry name" value="NITRONATE MONOOXYGENASE-RELATED"/>
    <property type="match status" value="1"/>
</dbReference>
<organism evidence="10 11">
    <name type="scientific">Micromonospora echinofusca</name>
    <dbReference type="NCBI Taxonomy" id="47858"/>
    <lineage>
        <taxon>Bacteria</taxon>
        <taxon>Bacillati</taxon>
        <taxon>Actinomycetota</taxon>
        <taxon>Actinomycetes</taxon>
        <taxon>Micromonosporales</taxon>
        <taxon>Micromonosporaceae</taxon>
        <taxon>Micromonospora</taxon>
    </lineage>
</organism>
<name>A0ABS3W142_MICEH</name>
<evidence type="ECO:0000256" key="3">
    <source>
        <dbReference type="ARBA" id="ARBA00022575"/>
    </source>
</evidence>
<evidence type="ECO:0000256" key="4">
    <source>
        <dbReference type="ARBA" id="ARBA00022630"/>
    </source>
</evidence>
<keyword evidence="10" id="KW-0223">Dioxygenase</keyword>
<evidence type="ECO:0000313" key="11">
    <source>
        <dbReference type="Proteomes" id="UP000823521"/>
    </source>
</evidence>
<comment type="catalytic activity">
    <reaction evidence="9">
        <text>3 propionate 3-nitronate + 3 O2 + H2O = 3 3-oxopropanoate + 2 nitrate + nitrite + H2O2 + 3 H(+)</text>
        <dbReference type="Rhea" id="RHEA:57332"/>
        <dbReference type="ChEBI" id="CHEBI:15377"/>
        <dbReference type="ChEBI" id="CHEBI:15378"/>
        <dbReference type="ChEBI" id="CHEBI:15379"/>
        <dbReference type="ChEBI" id="CHEBI:16240"/>
        <dbReference type="ChEBI" id="CHEBI:16301"/>
        <dbReference type="ChEBI" id="CHEBI:17632"/>
        <dbReference type="ChEBI" id="CHEBI:33190"/>
        <dbReference type="ChEBI" id="CHEBI:136067"/>
    </reaction>
</comment>
<evidence type="ECO:0000256" key="9">
    <source>
        <dbReference type="ARBA" id="ARBA00049401"/>
    </source>
</evidence>
<evidence type="ECO:0000256" key="6">
    <source>
        <dbReference type="ARBA" id="ARBA00023002"/>
    </source>
</evidence>
<keyword evidence="4" id="KW-0285">Flavoprotein</keyword>
<comment type="similarity">
    <text evidence="2">Belongs to the nitronate monooxygenase family. NMO class I subfamily.</text>
</comment>
<evidence type="ECO:0000256" key="2">
    <source>
        <dbReference type="ARBA" id="ARBA00009881"/>
    </source>
</evidence>
<reference evidence="10 11" key="1">
    <citation type="submission" date="2019-12" db="EMBL/GenBank/DDBJ databases">
        <title>Whole genome sequencing of endophytic Actinobacterium Micromonospora sp. MPMI6T.</title>
        <authorList>
            <person name="Evv R."/>
            <person name="Podile A.R."/>
        </authorList>
    </citation>
    <scope>NUCLEOTIDE SEQUENCE [LARGE SCALE GENOMIC DNA]</scope>
    <source>
        <strain evidence="10 11">MPMI6</strain>
    </source>
</reference>
<dbReference type="EMBL" id="WVUH01000454">
    <property type="protein sequence ID" value="MBO4210318.1"/>
    <property type="molecule type" value="Genomic_DNA"/>
</dbReference>
<gene>
    <name evidence="10" type="ORF">GSF22_30635</name>
</gene>
<dbReference type="Gene3D" id="3.20.20.70">
    <property type="entry name" value="Aldolase class I"/>
    <property type="match status" value="1"/>
</dbReference>
<dbReference type="InterPro" id="IPR004136">
    <property type="entry name" value="NMO"/>
</dbReference>
<evidence type="ECO:0000256" key="8">
    <source>
        <dbReference type="ARBA" id="ARBA00031155"/>
    </source>
</evidence>
<dbReference type="Proteomes" id="UP000823521">
    <property type="component" value="Unassembled WGS sequence"/>
</dbReference>
<keyword evidence="3" id="KW-0216">Detoxification</keyword>
<dbReference type="SUPFAM" id="SSF51412">
    <property type="entry name" value="Inosine monophosphate dehydrogenase (IMPDH)"/>
    <property type="match status" value="1"/>
</dbReference>
<evidence type="ECO:0000313" key="10">
    <source>
        <dbReference type="EMBL" id="MBO4210318.1"/>
    </source>
</evidence>
<dbReference type="GO" id="GO:0051213">
    <property type="term" value="F:dioxygenase activity"/>
    <property type="evidence" value="ECO:0007669"/>
    <property type="project" value="UniProtKB-KW"/>
</dbReference>
<evidence type="ECO:0000256" key="7">
    <source>
        <dbReference type="ARBA" id="ARBA00023033"/>
    </source>
</evidence>
<protein>
    <recommendedName>
        <fullName evidence="8">Propionate 3-nitronate monooxygenase</fullName>
    </recommendedName>
</protein>
<comment type="caution">
    <text evidence="10">The sequence shown here is derived from an EMBL/GenBank/DDBJ whole genome shotgun (WGS) entry which is preliminary data.</text>
</comment>
<sequence>MSTRLTRLLGTELPIVQGPFGGGLSSVALAAAVSGAGGLGSFGAHHLDPDAVTALVAELKAAVPGDRPFNVNLWVPHPEEVDLRPAPADFERLRPLYDRLGVPAPTSYAPPPAFDDQVDALLAAEPPVISFVMGTPPARVVTEARRRGIVTIGTATTVDEAAAVQAAGLDVVVASGSDAGGHRGAFLRPVAESLVGTFSLVPQVVDAVDIPVVAAGGIADRRGVTAALALGAEGVQIGTGFLATVESGASRIHKAALTGPDARVTVLTRLFSGRHARAIVNPLIRELTAEEGNVPGYPVQNGLMQPLRRAAAARDDPRYLNLWAGQAASLSRPVTAQEYLATLITDQSGSGSGAVPGS</sequence>